<proteinExistence type="predicted"/>
<keyword evidence="3" id="KW-1185">Reference proteome</keyword>
<dbReference type="SUPFAM" id="SSF101690">
    <property type="entry name" value="PAZ domain"/>
    <property type="match status" value="1"/>
</dbReference>
<dbReference type="Gene3D" id="2.170.260.10">
    <property type="entry name" value="paz domain"/>
    <property type="match status" value="1"/>
</dbReference>
<reference evidence="2" key="1">
    <citation type="submission" date="2023-05" db="EMBL/GenBank/DDBJ databases">
        <title>Nepenthes gracilis genome sequencing.</title>
        <authorList>
            <person name="Fukushima K."/>
        </authorList>
    </citation>
    <scope>NUCLEOTIDE SEQUENCE</scope>
    <source>
        <strain evidence="2">SING2019-196</strain>
    </source>
</reference>
<dbReference type="PROSITE" id="PS50821">
    <property type="entry name" value="PAZ"/>
    <property type="match status" value="1"/>
</dbReference>
<evidence type="ECO:0000313" key="2">
    <source>
        <dbReference type="EMBL" id="GMH01758.1"/>
    </source>
</evidence>
<comment type="caution">
    <text evidence="2">The sequence shown here is derived from an EMBL/GenBank/DDBJ whole genome shotgun (WGS) entry which is preliminary data.</text>
</comment>
<sequence>MLLMLFCASPTEKCIQLGRSHYSTSMGGSKVIGGGALGLRGFFQSLRPTQQGLALNMTRSLASEERKEVEKALKNIRVFVCHRDTVQKYRVQCLTEETTEDLWFTDRDGRRLKLTNYFEGSL</sequence>
<dbReference type="InterPro" id="IPR036085">
    <property type="entry name" value="PAZ_dom_sf"/>
</dbReference>
<evidence type="ECO:0000259" key="1">
    <source>
        <dbReference type="PROSITE" id="PS50821"/>
    </source>
</evidence>
<dbReference type="InterPro" id="IPR003100">
    <property type="entry name" value="PAZ_dom"/>
</dbReference>
<feature type="domain" description="PAZ" evidence="1">
    <location>
        <begin position="48"/>
        <end position="122"/>
    </location>
</feature>
<dbReference type="GO" id="GO:0003723">
    <property type="term" value="F:RNA binding"/>
    <property type="evidence" value="ECO:0007669"/>
    <property type="project" value="InterPro"/>
</dbReference>
<dbReference type="Pfam" id="PF08699">
    <property type="entry name" value="ArgoL1"/>
    <property type="match status" value="1"/>
</dbReference>
<dbReference type="EMBL" id="BSYO01000003">
    <property type="protein sequence ID" value="GMH01758.1"/>
    <property type="molecule type" value="Genomic_DNA"/>
</dbReference>
<dbReference type="PANTHER" id="PTHR22891">
    <property type="entry name" value="EUKARYOTIC TRANSLATION INITIATION FACTOR 2C"/>
    <property type="match status" value="1"/>
</dbReference>
<organism evidence="2 3">
    <name type="scientific">Nepenthes gracilis</name>
    <name type="common">Slender pitcher plant</name>
    <dbReference type="NCBI Taxonomy" id="150966"/>
    <lineage>
        <taxon>Eukaryota</taxon>
        <taxon>Viridiplantae</taxon>
        <taxon>Streptophyta</taxon>
        <taxon>Embryophyta</taxon>
        <taxon>Tracheophyta</taxon>
        <taxon>Spermatophyta</taxon>
        <taxon>Magnoliopsida</taxon>
        <taxon>eudicotyledons</taxon>
        <taxon>Gunneridae</taxon>
        <taxon>Pentapetalae</taxon>
        <taxon>Caryophyllales</taxon>
        <taxon>Nepenthaceae</taxon>
        <taxon>Nepenthes</taxon>
    </lineage>
</organism>
<name>A0AAD3RZX1_NEPGR</name>
<dbReference type="CDD" id="cd02846">
    <property type="entry name" value="PAZ_argonaute_like"/>
    <property type="match status" value="1"/>
</dbReference>
<dbReference type="SMART" id="SM01163">
    <property type="entry name" value="DUF1785"/>
    <property type="match status" value="1"/>
</dbReference>
<dbReference type="Pfam" id="PF02170">
    <property type="entry name" value="PAZ"/>
    <property type="match status" value="1"/>
</dbReference>
<accession>A0AAD3RZX1</accession>
<gene>
    <name evidence="2" type="ORF">Nepgr_003597</name>
</gene>
<protein>
    <recommendedName>
        <fullName evidence="1">PAZ domain-containing protein</fullName>
    </recommendedName>
</protein>
<dbReference type="InterPro" id="IPR014811">
    <property type="entry name" value="ArgoL1"/>
</dbReference>
<dbReference type="AlphaFoldDB" id="A0AAD3RZX1"/>
<dbReference type="Proteomes" id="UP001279734">
    <property type="component" value="Unassembled WGS sequence"/>
</dbReference>
<evidence type="ECO:0000313" key="3">
    <source>
        <dbReference type="Proteomes" id="UP001279734"/>
    </source>
</evidence>